<dbReference type="RefSeq" id="WP_309859055.1">
    <property type="nucleotide sequence ID" value="NZ_JAVDQJ010000026.1"/>
</dbReference>
<gene>
    <name evidence="1" type="ORF">J2Y00_004917</name>
</gene>
<comment type="caution">
    <text evidence="1">The sequence shown here is derived from an EMBL/GenBank/DDBJ whole genome shotgun (WGS) entry which is preliminary data.</text>
</comment>
<evidence type="ECO:0000313" key="1">
    <source>
        <dbReference type="EMBL" id="MDR6221285.1"/>
    </source>
</evidence>
<dbReference type="EMBL" id="JAVDQK010000028">
    <property type="protein sequence ID" value="MDR6221285.1"/>
    <property type="molecule type" value="Genomic_DNA"/>
</dbReference>
<sequence>MKDLQNSGLRSGLQASVLPMMTEARSTAFTFSKEDGLHLKIPFVRGQSDTRFQPVSPLQNGYQF</sequence>
<evidence type="ECO:0000313" key="2">
    <source>
        <dbReference type="Proteomes" id="UP001185331"/>
    </source>
</evidence>
<dbReference type="AlphaFoldDB" id="A0AAE4BPP7"/>
<name>A0AAE4BPP7_9DEIO</name>
<protein>
    <submittedName>
        <fullName evidence="1">Uncharacterized protein</fullName>
    </submittedName>
</protein>
<reference evidence="1" key="1">
    <citation type="submission" date="2023-07" db="EMBL/GenBank/DDBJ databases">
        <title>Sorghum-associated microbial communities from plants grown in Nebraska, USA.</title>
        <authorList>
            <person name="Schachtman D."/>
        </authorList>
    </citation>
    <scope>NUCLEOTIDE SEQUENCE</scope>
    <source>
        <strain evidence="1">BE330</strain>
    </source>
</reference>
<dbReference type="Proteomes" id="UP001185331">
    <property type="component" value="Unassembled WGS sequence"/>
</dbReference>
<proteinExistence type="predicted"/>
<organism evidence="1 2">
    <name type="scientific">Deinococcus soli</name>
    <name type="common">ex Cha et al. 2016</name>
    <dbReference type="NCBI Taxonomy" id="1309411"/>
    <lineage>
        <taxon>Bacteria</taxon>
        <taxon>Thermotogati</taxon>
        <taxon>Deinococcota</taxon>
        <taxon>Deinococci</taxon>
        <taxon>Deinococcales</taxon>
        <taxon>Deinococcaceae</taxon>
        <taxon>Deinococcus</taxon>
    </lineage>
</organism>
<accession>A0AAE4BPP7</accession>